<evidence type="ECO:0000256" key="1">
    <source>
        <dbReference type="SAM" id="MobiDB-lite"/>
    </source>
</evidence>
<name>A0AAE0I3S9_9PEZI</name>
<sequence length="336" mass="38883">MPSVLSKLFGSKAEEKKKSDEPTTYSSLPKELKDMTWTEALRKPQVHYIRTRPTVRTGGQTWQLNFYARPKERDLSGFRIIQNLLAACAPQTRKVIDLATVDKVALPFQRTSRTNGHMDGSTDLLVVEFETVPVGGVSYGHFHHRNQATNPFFDHEQLARDCAGVRRVALPFPRSNTARQGFHCHWHQETSPEHEDWRVCPEELVGFLDSFDSLECVYILLHPGRRQASKNLVDAYATKFFELTPAERKERGLETFHDAQRSYIQVDEELMETPIEGSLDAFSILNQIQYFFLEDENLGHLMMSMTIMSMFARFRLPLEHRKKIEFRLLVPTELRP</sequence>
<comment type="caution">
    <text evidence="2">The sequence shown here is derived from an EMBL/GenBank/DDBJ whole genome shotgun (WGS) entry which is preliminary data.</text>
</comment>
<proteinExistence type="predicted"/>
<dbReference type="EMBL" id="JAUEPO010000007">
    <property type="protein sequence ID" value="KAK3317759.1"/>
    <property type="molecule type" value="Genomic_DNA"/>
</dbReference>
<reference evidence="2" key="1">
    <citation type="journal article" date="2023" name="Mol. Phylogenet. Evol.">
        <title>Genome-scale phylogeny and comparative genomics of the fungal order Sordariales.</title>
        <authorList>
            <person name="Hensen N."/>
            <person name="Bonometti L."/>
            <person name="Westerberg I."/>
            <person name="Brannstrom I.O."/>
            <person name="Guillou S."/>
            <person name="Cros-Aarteil S."/>
            <person name="Calhoun S."/>
            <person name="Haridas S."/>
            <person name="Kuo A."/>
            <person name="Mondo S."/>
            <person name="Pangilinan J."/>
            <person name="Riley R."/>
            <person name="LaButti K."/>
            <person name="Andreopoulos B."/>
            <person name="Lipzen A."/>
            <person name="Chen C."/>
            <person name="Yan M."/>
            <person name="Daum C."/>
            <person name="Ng V."/>
            <person name="Clum A."/>
            <person name="Steindorff A."/>
            <person name="Ohm R.A."/>
            <person name="Martin F."/>
            <person name="Silar P."/>
            <person name="Natvig D.O."/>
            <person name="Lalanne C."/>
            <person name="Gautier V."/>
            <person name="Ament-Velasquez S.L."/>
            <person name="Kruys A."/>
            <person name="Hutchinson M.I."/>
            <person name="Powell A.J."/>
            <person name="Barry K."/>
            <person name="Miller A.N."/>
            <person name="Grigoriev I.V."/>
            <person name="Debuchy R."/>
            <person name="Gladieux P."/>
            <person name="Hiltunen Thoren M."/>
            <person name="Johannesson H."/>
        </authorList>
    </citation>
    <scope>NUCLEOTIDE SEQUENCE</scope>
    <source>
        <strain evidence="2">SMH4131-1</strain>
    </source>
</reference>
<evidence type="ECO:0000313" key="2">
    <source>
        <dbReference type="EMBL" id="KAK3317759.1"/>
    </source>
</evidence>
<dbReference type="Proteomes" id="UP001286456">
    <property type="component" value="Unassembled WGS sequence"/>
</dbReference>
<keyword evidence="3" id="KW-1185">Reference proteome</keyword>
<evidence type="ECO:0000313" key="3">
    <source>
        <dbReference type="Proteomes" id="UP001286456"/>
    </source>
</evidence>
<reference evidence="2" key="2">
    <citation type="submission" date="2023-06" db="EMBL/GenBank/DDBJ databases">
        <authorList>
            <consortium name="Lawrence Berkeley National Laboratory"/>
            <person name="Haridas S."/>
            <person name="Hensen N."/>
            <person name="Bonometti L."/>
            <person name="Westerberg I."/>
            <person name="Brannstrom I.O."/>
            <person name="Guillou S."/>
            <person name="Cros-Aarteil S."/>
            <person name="Calhoun S."/>
            <person name="Kuo A."/>
            <person name="Mondo S."/>
            <person name="Pangilinan J."/>
            <person name="Riley R."/>
            <person name="Labutti K."/>
            <person name="Andreopoulos B."/>
            <person name="Lipzen A."/>
            <person name="Chen C."/>
            <person name="Yanf M."/>
            <person name="Daum C."/>
            <person name="Ng V."/>
            <person name="Clum A."/>
            <person name="Steindorff A."/>
            <person name="Ohm R."/>
            <person name="Martin F."/>
            <person name="Silar P."/>
            <person name="Natvig D."/>
            <person name="Lalanne C."/>
            <person name="Gautier V."/>
            <person name="Ament-Velasquez S.L."/>
            <person name="Kruys A."/>
            <person name="Hutchinson M.I."/>
            <person name="Powell A.J."/>
            <person name="Barry K."/>
            <person name="Miller A.N."/>
            <person name="Grigoriev I.V."/>
            <person name="Debuchy R."/>
            <person name="Gladieux P."/>
            <person name="Thoren M.H."/>
            <person name="Johannesson H."/>
        </authorList>
    </citation>
    <scope>NUCLEOTIDE SEQUENCE</scope>
    <source>
        <strain evidence="2">SMH4131-1</strain>
    </source>
</reference>
<accession>A0AAE0I3S9</accession>
<feature type="region of interest" description="Disordered" evidence="1">
    <location>
        <begin position="1"/>
        <end position="27"/>
    </location>
</feature>
<protein>
    <submittedName>
        <fullName evidence="2">Uncharacterized protein</fullName>
    </submittedName>
</protein>
<dbReference type="AlphaFoldDB" id="A0AAE0I3S9"/>
<feature type="compositionally biased region" description="Basic and acidic residues" evidence="1">
    <location>
        <begin position="12"/>
        <end position="21"/>
    </location>
</feature>
<organism evidence="2 3">
    <name type="scientific">Cercophora scortea</name>
    <dbReference type="NCBI Taxonomy" id="314031"/>
    <lineage>
        <taxon>Eukaryota</taxon>
        <taxon>Fungi</taxon>
        <taxon>Dikarya</taxon>
        <taxon>Ascomycota</taxon>
        <taxon>Pezizomycotina</taxon>
        <taxon>Sordariomycetes</taxon>
        <taxon>Sordariomycetidae</taxon>
        <taxon>Sordariales</taxon>
        <taxon>Lasiosphaeriaceae</taxon>
        <taxon>Cercophora</taxon>
    </lineage>
</organism>
<gene>
    <name evidence="2" type="ORF">B0T19DRAFT_488935</name>
</gene>